<name>A0A6J7WGJ6_9CAUD</name>
<reference evidence="2" key="1">
    <citation type="submission" date="2020-05" db="EMBL/GenBank/DDBJ databases">
        <authorList>
            <person name="Chiriac C."/>
            <person name="Salcher M."/>
            <person name="Ghai R."/>
            <person name="Kavagutti S V."/>
        </authorList>
    </citation>
    <scope>NUCLEOTIDE SEQUENCE</scope>
</reference>
<accession>A0A6J7WGJ6</accession>
<organism evidence="2">
    <name type="scientific">uncultured Caudovirales phage</name>
    <dbReference type="NCBI Taxonomy" id="2100421"/>
    <lineage>
        <taxon>Viruses</taxon>
        <taxon>Duplodnaviria</taxon>
        <taxon>Heunggongvirae</taxon>
        <taxon>Uroviricota</taxon>
        <taxon>Caudoviricetes</taxon>
        <taxon>Peduoviridae</taxon>
        <taxon>Maltschvirus</taxon>
        <taxon>Maltschvirus maltsch</taxon>
    </lineage>
</organism>
<evidence type="ECO:0000313" key="2">
    <source>
        <dbReference type="EMBL" id="CAB5208579.1"/>
    </source>
</evidence>
<evidence type="ECO:0008006" key="3">
    <source>
        <dbReference type="Google" id="ProtNLM"/>
    </source>
</evidence>
<dbReference type="EMBL" id="LR796187">
    <property type="protein sequence ID" value="CAB4125280.1"/>
    <property type="molecule type" value="Genomic_DNA"/>
</dbReference>
<gene>
    <name evidence="2" type="ORF">UFOVP181_76</name>
    <name evidence="1" type="ORF">UFOVP57_86</name>
</gene>
<evidence type="ECO:0000313" key="1">
    <source>
        <dbReference type="EMBL" id="CAB4125280.1"/>
    </source>
</evidence>
<sequence>MFNQVIDAVQNGKKQFVETFVQDAKFKKDLIKLVDAQTEFAKGQVQTTLSIAEAFAKNAKETTEALVAKFKVGV</sequence>
<protein>
    <recommendedName>
        <fullName evidence="3">Phasin</fullName>
    </recommendedName>
</protein>
<proteinExistence type="predicted"/>
<dbReference type="EMBL" id="LR798231">
    <property type="protein sequence ID" value="CAB5208579.1"/>
    <property type="molecule type" value="Genomic_DNA"/>
</dbReference>